<keyword evidence="10" id="KW-1185">Reference proteome</keyword>
<comment type="caution">
    <text evidence="9">The sequence shown here is derived from an EMBL/GenBank/DDBJ whole genome shotgun (WGS) entry which is preliminary data.</text>
</comment>
<sequence length="308" mass="35890">MSVCIGCFRYLVTPVFHYHVARTYLKPVLTFQRLVKALTILKKRPYLAGALFTPLTIHALSMTSENKDTATPDIKILNLEEIFEKADQLHTAYETCKLYELLKPYENCENDELLWRLSRAAYDKAKREHNKEMRKTYMYESFGYAKRALTLNESNYACHKWYAILLDEVGQYEGMKTRISNAYLIKEHLLKAVDLNSNDATCWHSLGYWCFMFADLPWYQQKIAATLFAAPPTSTYEEAEKYFLKAEEVDPNFYSMNLAMLGKTYVRMCKNDDARNFLTRVQDHPVRTVDDKKAHEEAASLLKKIGTK</sequence>
<keyword evidence="3" id="KW-0963">Cytoplasm</keyword>
<comment type="subunit">
    <text evidence="2">Interacts with microtubules.</text>
</comment>
<evidence type="ECO:0000256" key="7">
    <source>
        <dbReference type="ARBA" id="ARBA00039966"/>
    </source>
</evidence>
<keyword evidence="6" id="KW-0206">Cytoskeleton</keyword>
<dbReference type="GO" id="GO:0005876">
    <property type="term" value="C:spindle microtubule"/>
    <property type="evidence" value="ECO:0007669"/>
    <property type="project" value="TreeGrafter"/>
</dbReference>
<evidence type="ECO:0000256" key="2">
    <source>
        <dbReference type="ARBA" id="ARBA00011375"/>
    </source>
</evidence>
<dbReference type="GO" id="GO:0097431">
    <property type="term" value="C:mitotic spindle pole"/>
    <property type="evidence" value="ECO:0007669"/>
    <property type="project" value="TreeGrafter"/>
</dbReference>
<evidence type="ECO:0000256" key="1">
    <source>
        <dbReference type="ARBA" id="ARBA00004245"/>
    </source>
</evidence>
<reference evidence="9" key="1">
    <citation type="submission" date="2021-01" db="EMBL/GenBank/DDBJ databases">
        <authorList>
            <person name="Li R."/>
            <person name="Bekaert M."/>
        </authorList>
    </citation>
    <scope>NUCLEOTIDE SEQUENCE</scope>
    <source>
        <strain evidence="9">Farmed</strain>
    </source>
</reference>
<evidence type="ECO:0000313" key="9">
    <source>
        <dbReference type="EMBL" id="CAE1152314.1"/>
    </source>
</evidence>
<gene>
    <name evidence="9" type="ORF">SPHA_3382</name>
</gene>
<dbReference type="Proteomes" id="UP000597762">
    <property type="component" value="Unassembled WGS sequence"/>
</dbReference>
<dbReference type="EMBL" id="CAHIKZ030000101">
    <property type="protein sequence ID" value="CAE1152314.1"/>
    <property type="molecule type" value="Genomic_DNA"/>
</dbReference>
<comment type="subcellular location">
    <subcellularLocation>
        <location evidence="1">Cytoplasm</location>
        <location evidence="1">Cytoskeleton</location>
    </subcellularLocation>
</comment>
<accession>A0A812AR02</accession>
<evidence type="ECO:0000256" key="8">
    <source>
        <dbReference type="ARBA" id="ARBA00041958"/>
    </source>
</evidence>
<dbReference type="GO" id="GO:0008017">
    <property type="term" value="F:microtubule binding"/>
    <property type="evidence" value="ECO:0007669"/>
    <property type="project" value="TreeGrafter"/>
</dbReference>
<name>A0A812AR02_ACAPH</name>
<dbReference type="Gene3D" id="1.25.40.10">
    <property type="entry name" value="Tetratricopeptide repeat domain"/>
    <property type="match status" value="1"/>
</dbReference>
<dbReference type="GO" id="GO:0005739">
    <property type="term" value="C:mitochondrion"/>
    <property type="evidence" value="ECO:0007669"/>
    <property type="project" value="TreeGrafter"/>
</dbReference>
<dbReference type="Pfam" id="PF21033">
    <property type="entry name" value="RMD1-3"/>
    <property type="match status" value="1"/>
</dbReference>
<keyword evidence="5" id="KW-0802">TPR repeat</keyword>
<evidence type="ECO:0000256" key="5">
    <source>
        <dbReference type="ARBA" id="ARBA00022803"/>
    </source>
</evidence>
<evidence type="ECO:0000256" key="3">
    <source>
        <dbReference type="ARBA" id="ARBA00022490"/>
    </source>
</evidence>
<keyword evidence="4" id="KW-0677">Repeat</keyword>
<dbReference type="AlphaFoldDB" id="A0A812AR02"/>
<dbReference type="SUPFAM" id="SSF48452">
    <property type="entry name" value="TPR-like"/>
    <property type="match status" value="1"/>
</dbReference>
<proteinExistence type="predicted"/>
<dbReference type="OrthoDB" id="69711at2759"/>
<evidence type="ECO:0000313" key="10">
    <source>
        <dbReference type="Proteomes" id="UP000597762"/>
    </source>
</evidence>
<evidence type="ECO:0000256" key="6">
    <source>
        <dbReference type="ARBA" id="ARBA00023212"/>
    </source>
</evidence>
<dbReference type="PANTHER" id="PTHR16056">
    <property type="entry name" value="REGULATOR OF MICROTUBULE DYNAMICS PROTEIN"/>
    <property type="match status" value="1"/>
</dbReference>
<dbReference type="InterPro" id="IPR011990">
    <property type="entry name" value="TPR-like_helical_dom_sf"/>
</dbReference>
<dbReference type="PANTHER" id="PTHR16056:SF16">
    <property type="entry name" value="REGULATOR OF MICROTUBULE DYNAMICS PROTEIN 1"/>
    <property type="match status" value="1"/>
</dbReference>
<organism evidence="9 10">
    <name type="scientific">Acanthosepion pharaonis</name>
    <name type="common">Pharaoh cuttlefish</name>
    <name type="synonym">Sepia pharaonis</name>
    <dbReference type="NCBI Taxonomy" id="158019"/>
    <lineage>
        <taxon>Eukaryota</taxon>
        <taxon>Metazoa</taxon>
        <taxon>Spiralia</taxon>
        <taxon>Lophotrochozoa</taxon>
        <taxon>Mollusca</taxon>
        <taxon>Cephalopoda</taxon>
        <taxon>Coleoidea</taxon>
        <taxon>Decapodiformes</taxon>
        <taxon>Sepiida</taxon>
        <taxon>Sepiina</taxon>
        <taxon>Sepiidae</taxon>
        <taxon>Acanthosepion</taxon>
    </lineage>
</organism>
<dbReference type="InterPro" id="IPR049039">
    <property type="entry name" value="RMD1-3_a_helical_rpt"/>
</dbReference>
<evidence type="ECO:0000256" key="4">
    <source>
        <dbReference type="ARBA" id="ARBA00022737"/>
    </source>
</evidence>
<protein>
    <recommendedName>
        <fullName evidence="7">Regulator of microtubule dynamics protein 1</fullName>
    </recommendedName>
    <alternativeName>
        <fullName evidence="8">Protein FAM82B</fullName>
    </alternativeName>
</protein>